<dbReference type="EMBL" id="CP094298">
    <property type="protein sequence ID" value="UNZ08285.1"/>
    <property type="molecule type" value="Genomic_DNA"/>
</dbReference>
<dbReference type="InterPro" id="IPR006311">
    <property type="entry name" value="TAT_signal"/>
</dbReference>
<gene>
    <name evidence="6" type="primary">yfmC</name>
    <name evidence="6" type="ORF">SRIMR7_39650</name>
</gene>
<evidence type="ECO:0000313" key="6">
    <source>
        <dbReference type="EMBL" id="UNZ08285.1"/>
    </source>
</evidence>
<comment type="subcellular location">
    <subcellularLocation>
        <location evidence="1">Cell envelope</location>
    </subcellularLocation>
</comment>
<keyword evidence="7" id="KW-1185">Reference proteome</keyword>
<name>A0ABY3ZD96_STRRM</name>
<keyword evidence="4" id="KW-0732">Signal</keyword>
<keyword evidence="3" id="KW-0813">Transport</keyword>
<dbReference type="InterPro" id="IPR002491">
    <property type="entry name" value="ABC_transptr_periplasmic_BD"/>
</dbReference>
<sequence>MLHTDGAPWSRRRLLAGAAAVGAGLVSAGCARPAAARPEGPRRWAFTDDTRTSVGAPRRPRTVVAYATAAAALWEYGIRAVGVYGGIQTSGGGVNTAILGGVDLDRTTLLGRTWGQVNLEVLGRLAPDLVVDTLQFGAHQIEPNTLGFVRRLAPVVGLEVYHTEIPRAVHRFAQLAHALGGEVRDHDRTAFEDARRRLKNTIKARPRLRVLFVSADPDGLRVAREAWPGLPDLKGLGLDVVVPPTGTSAYAQKLSWEDADRYPADLILMDVRTSSLQRDQLATNRVWQSLPAVRAGQTAPWNPEPVMTYPAMTRFYNDLITTLERTHRLPA</sequence>
<dbReference type="InterPro" id="IPR051313">
    <property type="entry name" value="Bact_iron-sidero_bind"/>
</dbReference>
<evidence type="ECO:0000256" key="1">
    <source>
        <dbReference type="ARBA" id="ARBA00004196"/>
    </source>
</evidence>
<evidence type="ECO:0000259" key="5">
    <source>
        <dbReference type="Pfam" id="PF01497"/>
    </source>
</evidence>
<accession>A0ABY3ZD96</accession>
<evidence type="ECO:0000256" key="2">
    <source>
        <dbReference type="ARBA" id="ARBA00008814"/>
    </source>
</evidence>
<reference evidence="6 7" key="1">
    <citation type="submission" date="2022-03" db="EMBL/GenBank/DDBJ databases">
        <title>Complete genome of Streptomyces rimosus ssp. rimosus R7 (=ATCC 10970).</title>
        <authorList>
            <person name="Beganovic S."/>
            <person name="Ruckert C."/>
            <person name="Busche T."/>
            <person name="Kalinowski J."/>
            <person name="Wittmann C."/>
        </authorList>
    </citation>
    <scope>NUCLEOTIDE SEQUENCE [LARGE SCALE GENOMIC DNA]</scope>
    <source>
        <strain evidence="6 7">R7</strain>
    </source>
</reference>
<feature type="domain" description="Fe/B12 periplasmic-binding" evidence="5">
    <location>
        <begin position="113"/>
        <end position="299"/>
    </location>
</feature>
<dbReference type="GeneID" id="66852562"/>
<dbReference type="Gene3D" id="3.40.50.1980">
    <property type="entry name" value="Nitrogenase molybdenum iron protein domain"/>
    <property type="match status" value="2"/>
</dbReference>
<protein>
    <submittedName>
        <fullName evidence="6">Fe(3+)-citrate-binding protein YfmC</fullName>
    </submittedName>
</protein>
<organism evidence="6 7">
    <name type="scientific">Streptomyces rimosus subsp. rimosus</name>
    <dbReference type="NCBI Taxonomy" id="132474"/>
    <lineage>
        <taxon>Bacteria</taxon>
        <taxon>Bacillati</taxon>
        <taxon>Actinomycetota</taxon>
        <taxon>Actinomycetes</taxon>
        <taxon>Kitasatosporales</taxon>
        <taxon>Streptomycetaceae</taxon>
        <taxon>Streptomyces</taxon>
    </lineage>
</organism>
<evidence type="ECO:0000256" key="4">
    <source>
        <dbReference type="ARBA" id="ARBA00022729"/>
    </source>
</evidence>
<dbReference type="Proteomes" id="UP000829494">
    <property type="component" value="Chromosome"/>
</dbReference>
<dbReference type="PROSITE" id="PS51318">
    <property type="entry name" value="TAT"/>
    <property type="match status" value="1"/>
</dbReference>
<dbReference type="PANTHER" id="PTHR30532:SF24">
    <property type="entry name" value="FERRIC ENTEROBACTIN-BINDING PERIPLASMIC PROTEIN FEPB"/>
    <property type="match status" value="1"/>
</dbReference>
<dbReference type="RefSeq" id="WP_003980479.1">
    <property type="nucleotide sequence ID" value="NZ_CP043497.1"/>
</dbReference>
<evidence type="ECO:0000313" key="7">
    <source>
        <dbReference type="Proteomes" id="UP000829494"/>
    </source>
</evidence>
<dbReference type="Pfam" id="PF01497">
    <property type="entry name" value="Peripla_BP_2"/>
    <property type="match status" value="1"/>
</dbReference>
<proteinExistence type="inferred from homology"/>
<evidence type="ECO:0000256" key="3">
    <source>
        <dbReference type="ARBA" id="ARBA00022448"/>
    </source>
</evidence>
<dbReference type="PANTHER" id="PTHR30532">
    <property type="entry name" value="IRON III DICITRATE-BINDING PERIPLASMIC PROTEIN"/>
    <property type="match status" value="1"/>
</dbReference>
<dbReference type="SUPFAM" id="SSF53807">
    <property type="entry name" value="Helical backbone' metal receptor"/>
    <property type="match status" value="1"/>
</dbReference>
<comment type="similarity">
    <text evidence="2">Belongs to the bacterial solute-binding protein 8 family.</text>
</comment>